<sequence>MYGMMNCFSSFEKNSVEGGVPIGHWNDTSEGQLSTHLLVPGCQSS</sequence>
<proteinExistence type="predicted"/>
<dbReference type="AlphaFoldDB" id="A0A7I4Z6V8"/>
<keyword evidence="1" id="KW-1185">Reference proteome</keyword>
<reference evidence="2" key="1">
    <citation type="submission" date="2020-12" db="UniProtKB">
        <authorList>
            <consortium name="WormBaseParasite"/>
        </authorList>
    </citation>
    <scope>IDENTIFICATION</scope>
    <source>
        <strain evidence="2">MHco3</strain>
    </source>
</reference>
<evidence type="ECO:0000313" key="1">
    <source>
        <dbReference type="Proteomes" id="UP000025227"/>
    </source>
</evidence>
<organism evidence="1 2">
    <name type="scientific">Haemonchus contortus</name>
    <name type="common">Barber pole worm</name>
    <dbReference type="NCBI Taxonomy" id="6289"/>
    <lineage>
        <taxon>Eukaryota</taxon>
        <taxon>Metazoa</taxon>
        <taxon>Ecdysozoa</taxon>
        <taxon>Nematoda</taxon>
        <taxon>Chromadorea</taxon>
        <taxon>Rhabditida</taxon>
        <taxon>Rhabditina</taxon>
        <taxon>Rhabditomorpha</taxon>
        <taxon>Strongyloidea</taxon>
        <taxon>Trichostrongylidae</taxon>
        <taxon>Haemonchus</taxon>
    </lineage>
</organism>
<accession>A0A7I4Z6V8</accession>
<protein>
    <submittedName>
        <fullName evidence="2">Uncharacterized protein</fullName>
    </submittedName>
</protein>
<name>A0A7I4Z6V8_HAECO</name>
<evidence type="ECO:0000313" key="2">
    <source>
        <dbReference type="WBParaSite" id="HCON_00190525-00001"/>
    </source>
</evidence>
<dbReference type="WBParaSite" id="HCON_00190525-00001">
    <property type="protein sequence ID" value="HCON_00190525-00001"/>
    <property type="gene ID" value="HCON_00190525"/>
</dbReference>
<dbReference type="Proteomes" id="UP000025227">
    <property type="component" value="Unplaced"/>
</dbReference>